<reference evidence="3 4" key="1">
    <citation type="submission" date="2007-04" db="EMBL/GenBank/DDBJ databases">
        <authorList>
            <person name="Fulton L."/>
            <person name="Clifton S."/>
            <person name="Fulton B."/>
            <person name="Xu J."/>
            <person name="Minx P."/>
            <person name="Pepin K.H."/>
            <person name="Johnson M."/>
            <person name="Thiruvilangam P."/>
            <person name="Bhonagiri V."/>
            <person name="Nash W.E."/>
            <person name="Mardis E.R."/>
            <person name="Wilson R.K."/>
        </authorList>
    </citation>
    <scope>NUCLEOTIDE SEQUENCE [LARGE SCALE GENOMIC DNA]</scope>
    <source>
        <strain evidence="3 4">ATCC 29799</strain>
    </source>
</reference>
<keyword evidence="1" id="KW-0472">Membrane</keyword>
<feature type="transmembrane region" description="Helical" evidence="1">
    <location>
        <begin position="57"/>
        <end position="78"/>
    </location>
</feature>
<evidence type="ECO:0000313" key="4">
    <source>
        <dbReference type="Proteomes" id="UP000003639"/>
    </source>
</evidence>
<accession>A6NQB6</accession>
<dbReference type="InterPro" id="IPR026870">
    <property type="entry name" value="Zinc_ribbon_dom"/>
</dbReference>
<dbReference type="Proteomes" id="UP000003639">
    <property type="component" value="Unassembled WGS sequence"/>
</dbReference>
<comment type="caution">
    <text evidence="3">The sequence shown here is derived from an EMBL/GenBank/DDBJ whole genome shotgun (WGS) entry which is preliminary data.</text>
</comment>
<dbReference type="EMBL" id="AAXG02000004">
    <property type="protein sequence ID" value="EDN01721.1"/>
    <property type="molecule type" value="Genomic_DNA"/>
</dbReference>
<dbReference type="AlphaFoldDB" id="A6NQB6"/>
<gene>
    <name evidence="3" type="ORF">BACCAP_00386</name>
</gene>
<dbReference type="Pfam" id="PF13240">
    <property type="entry name" value="Zn_Ribbon_1"/>
    <property type="match status" value="1"/>
</dbReference>
<proteinExistence type="predicted"/>
<evidence type="ECO:0000256" key="1">
    <source>
        <dbReference type="SAM" id="Phobius"/>
    </source>
</evidence>
<name>A6NQB6_9FIRM</name>
<protein>
    <recommendedName>
        <fullName evidence="2">Zinc-ribbon domain-containing protein</fullName>
    </recommendedName>
</protein>
<reference evidence="3 4" key="2">
    <citation type="submission" date="2007-06" db="EMBL/GenBank/DDBJ databases">
        <title>Draft genome sequence of Pseudoflavonifractor capillosus ATCC 29799.</title>
        <authorList>
            <person name="Sudarsanam P."/>
            <person name="Ley R."/>
            <person name="Guruge J."/>
            <person name="Turnbaugh P.J."/>
            <person name="Mahowald M."/>
            <person name="Liep D."/>
            <person name="Gordon J."/>
        </authorList>
    </citation>
    <scope>NUCLEOTIDE SEQUENCE [LARGE SCALE GENOMIC DNA]</scope>
    <source>
        <strain evidence="3 4">ATCC 29799</strain>
    </source>
</reference>
<keyword evidence="1" id="KW-0812">Transmembrane</keyword>
<dbReference type="STRING" id="411467.BACCAP_00386"/>
<sequence>MGQTGPGGTMFCTKCGAPLKDGLKFCTSCGAKVENPVEEAQPSHPTKKQAPTGWKSILASAALVLVTLTVALGVFFWASAPRTSTPEGALALLVEGLAEGDGPRAAQAMDLTLAEQAGMRGMTRAQGQTALLTSLQLPQDTDTIKMLRSARLITATLSYTNPTGTACQGSALVRLTWTDGTQSTALLPGAALEYDGQSWHIVSGLGPII</sequence>
<feature type="domain" description="Zinc-ribbon" evidence="2">
    <location>
        <begin position="11"/>
        <end position="33"/>
    </location>
</feature>
<organism evidence="3 4">
    <name type="scientific">Pseudoflavonifractor capillosus ATCC 29799</name>
    <dbReference type="NCBI Taxonomy" id="411467"/>
    <lineage>
        <taxon>Bacteria</taxon>
        <taxon>Bacillati</taxon>
        <taxon>Bacillota</taxon>
        <taxon>Clostridia</taxon>
        <taxon>Eubacteriales</taxon>
        <taxon>Oscillospiraceae</taxon>
        <taxon>Pseudoflavonifractor</taxon>
    </lineage>
</organism>
<keyword evidence="4" id="KW-1185">Reference proteome</keyword>
<evidence type="ECO:0000313" key="3">
    <source>
        <dbReference type="EMBL" id="EDN01721.1"/>
    </source>
</evidence>
<evidence type="ECO:0000259" key="2">
    <source>
        <dbReference type="Pfam" id="PF13240"/>
    </source>
</evidence>
<keyword evidence="1" id="KW-1133">Transmembrane helix</keyword>